<evidence type="ECO:0000313" key="3">
    <source>
        <dbReference type="WBParaSite" id="maker-unitig_37682-snap-gene-0.1-mRNA-1"/>
    </source>
</evidence>
<evidence type="ECO:0000256" key="1">
    <source>
        <dbReference type="SAM" id="MobiDB-lite"/>
    </source>
</evidence>
<keyword evidence="2" id="KW-1185">Reference proteome</keyword>
<organism evidence="2 3">
    <name type="scientific">Macrostomum lignano</name>
    <dbReference type="NCBI Taxonomy" id="282301"/>
    <lineage>
        <taxon>Eukaryota</taxon>
        <taxon>Metazoa</taxon>
        <taxon>Spiralia</taxon>
        <taxon>Lophotrochozoa</taxon>
        <taxon>Platyhelminthes</taxon>
        <taxon>Rhabditophora</taxon>
        <taxon>Macrostomorpha</taxon>
        <taxon>Macrostomida</taxon>
        <taxon>Macrostomidae</taxon>
        <taxon>Macrostomum</taxon>
    </lineage>
</organism>
<feature type="region of interest" description="Disordered" evidence="1">
    <location>
        <begin position="1"/>
        <end position="21"/>
    </location>
</feature>
<dbReference type="Proteomes" id="UP000095280">
    <property type="component" value="Unplaced"/>
</dbReference>
<feature type="compositionally biased region" description="Polar residues" evidence="1">
    <location>
        <begin position="75"/>
        <end position="85"/>
    </location>
</feature>
<sequence>MSRAAGGIQHLRTENGHHRGPARRSWCVLCHGFAGTAAIFTQQLAEPLAAAAFPVLVGRCRSHRLLRPRLSEGNVNQRGLSTTRPPSACGWRTGNGTANVRPEAPQAALSAMRGGMKADESGRVQAQQSAAAGDFRICPRCRWPIPTRKISPGGRRRPVVQMNMTAAVQQKCPNHELGSRSSCTRTPASSSACCTLAVVPPGVLEAMLANPAGLHHSANSASSAGTQPTASPIRLDLRAFVAARSRGPLGKPVTAGLTWGARHQLHTDLAYGWRQDCKQDLM</sequence>
<proteinExistence type="predicted"/>
<protein>
    <submittedName>
        <fullName evidence="3">DUF676 domain-containing protein</fullName>
    </submittedName>
</protein>
<feature type="region of interest" description="Disordered" evidence="1">
    <location>
        <begin position="75"/>
        <end position="101"/>
    </location>
</feature>
<reference evidence="3" key="1">
    <citation type="submission" date="2016-11" db="UniProtKB">
        <authorList>
            <consortium name="WormBaseParasite"/>
        </authorList>
    </citation>
    <scope>IDENTIFICATION</scope>
</reference>
<dbReference type="WBParaSite" id="maker-unitig_37682-snap-gene-0.1-mRNA-1">
    <property type="protein sequence ID" value="maker-unitig_37682-snap-gene-0.1-mRNA-1"/>
    <property type="gene ID" value="maker-unitig_37682-snap-gene-0.1"/>
</dbReference>
<evidence type="ECO:0000313" key="2">
    <source>
        <dbReference type="Proteomes" id="UP000095280"/>
    </source>
</evidence>
<accession>A0A1I8FJN4</accession>
<dbReference type="AlphaFoldDB" id="A0A1I8FJN4"/>
<name>A0A1I8FJN4_9PLAT</name>